<dbReference type="RefSeq" id="WP_169158960.1">
    <property type="nucleotide sequence ID" value="NZ_JABBFW010000002.1"/>
</dbReference>
<evidence type="ECO:0008006" key="3">
    <source>
        <dbReference type="Google" id="ProtNLM"/>
    </source>
</evidence>
<reference evidence="1 2" key="1">
    <citation type="submission" date="2020-04" db="EMBL/GenBank/DDBJ databases">
        <title>Azohydromonas sp. isolated from soil.</title>
        <authorList>
            <person name="Dahal R.H."/>
        </authorList>
    </citation>
    <scope>NUCLEOTIDE SEQUENCE [LARGE SCALE GENOMIC DNA]</scope>
    <source>
        <strain evidence="1 2">G-1-1-14</strain>
    </source>
</reference>
<evidence type="ECO:0000313" key="1">
    <source>
        <dbReference type="EMBL" id="NML14039.1"/>
    </source>
</evidence>
<organism evidence="1 2">
    <name type="scientific">Azohydromonas caseinilytica</name>
    <dbReference type="NCBI Taxonomy" id="2728836"/>
    <lineage>
        <taxon>Bacteria</taxon>
        <taxon>Pseudomonadati</taxon>
        <taxon>Pseudomonadota</taxon>
        <taxon>Betaproteobacteria</taxon>
        <taxon>Burkholderiales</taxon>
        <taxon>Sphaerotilaceae</taxon>
        <taxon>Azohydromonas</taxon>
    </lineage>
</organism>
<name>A0A848F636_9BURK</name>
<evidence type="ECO:0000313" key="2">
    <source>
        <dbReference type="Proteomes" id="UP000574067"/>
    </source>
</evidence>
<proteinExistence type="predicted"/>
<comment type="caution">
    <text evidence="1">The sequence shown here is derived from an EMBL/GenBank/DDBJ whole genome shotgun (WGS) entry which is preliminary data.</text>
</comment>
<dbReference type="PROSITE" id="PS51257">
    <property type="entry name" value="PROKAR_LIPOPROTEIN"/>
    <property type="match status" value="1"/>
</dbReference>
<dbReference type="EMBL" id="JABBFW010000002">
    <property type="protein sequence ID" value="NML14039.1"/>
    <property type="molecule type" value="Genomic_DNA"/>
</dbReference>
<protein>
    <recommendedName>
        <fullName evidence="3">Lipoprotein</fullName>
    </recommendedName>
</protein>
<dbReference type="AlphaFoldDB" id="A0A848F636"/>
<accession>A0A848F636</accession>
<keyword evidence="2" id="KW-1185">Reference proteome</keyword>
<sequence>MIARFILIAAASVALGACGERSQALDVKVVKSDQPAFQGGDARFSAQGWAAGERAGWEQQLRTRAQGQNEYSRAPAAVPQ</sequence>
<dbReference type="Proteomes" id="UP000574067">
    <property type="component" value="Unassembled WGS sequence"/>
</dbReference>
<gene>
    <name evidence="1" type="ORF">HHL10_03460</name>
</gene>